<dbReference type="EMBL" id="PCVG01000080">
    <property type="protein sequence ID" value="PIQ68098.1"/>
    <property type="molecule type" value="Genomic_DNA"/>
</dbReference>
<reference evidence="1 2" key="1">
    <citation type="submission" date="2017-09" db="EMBL/GenBank/DDBJ databases">
        <title>Depth-based differentiation of microbial function through sediment-hosted aquifers and enrichment of novel symbionts in the deep terrestrial subsurface.</title>
        <authorList>
            <person name="Probst A.J."/>
            <person name="Ladd B."/>
            <person name="Jarett J.K."/>
            <person name="Geller-Mcgrath D.E."/>
            <person name="Sieber C.M."/>
            <person name="Emerson J.B."/>
            <person name="Anantharaman K."/>
            <person name="Thomas B.C."/>
            <person name="Malmstrom R."/>
            <person name="Stieglmeier M."/>
            <person name="Klingl A."/>
            <person name="Woyke T."/>
            <person name="Ryan C.M."/>
            <person name="Banfield J.F."/>
        </authorList>
    </citation>
    <scope>NUCLEOTIDE SEQUENCE [LARGE SCALE GENOMIC DNA]</scope>
    <source>
        <strain evidence="1">CG11_big_fil_rev_8_21_14_0_20_46_11</strain>
    </source>
</reference>
<proteinExistence type="predicted"/>
<organism evidence="1 2">
    <name type="scientific">Candidatus Taylorbacteria bacterium CG11_big_fil_rev_8_21_14_0_20_46_11</name>
    <dbReference type="NCBI Taxonomy" id="1975025"/>
    <lineage>
        <taxon>Bacteria</taxon>
        <taxon>Candidatus Tayloriibacteriota</taxon>
    </lineage>
</organism>
<sequence length="221" mass="25929">MKIAKQQEARKLRAKGYSLSEIHRELKVSKSSASLWVQNVKLSPAAEKIILEKFTKGQLRSQEVLRQKQQNRLSRIKEEVSKDFLDFRDSRINQLVICALLYWCEGNKRIHDGISFTNSDPALIKTFVSLLRKVFSLNERKFRICMHLHPYHDEKKQKKFWSDITGIPPEQFTKPYLKPGNKKYQKEGYQGCIRVRYQDSTLTHKLFMTSALFMQKFGGTV</sequence>
<gene>
    <name evidence="1" type="ORF">COV91_05885</name>
</gene>
<protein>
    <recommendedName>
        <fullName evidence="3">Resolvase HTH domain-containing protein</fullName>
    </recommendedName>
</protein>
<dbReference type="AlphaFoldDB" id="A0A2H0KA17"/>
<evidence type="ECO:0008006" key="3">
    <source>
        <dbReference type="Google" id="ProtNLM"/>
    </source>
</evidence>
<accession>A0A2H0KA17</accession>
<dbReference type="Proteomes" id="UP000229342">
    <property type="component" value="Unassembled WGS sequence"/>
</dbReference>
<name>A0A2H0KA17_9BACT</name>
<evidence type="ECO:0000313" key="1">
    <source>
        <dbReference type="EMBL" id="PIQ68098.1"/>
    </source>
</evidence>
<evidence type="ECO:0000313" key="2">
    <source>
        <dbReference type="Proteomes" id="UP000229342"/>
    </source>
</evidence>
<comment type="caution">
    <text evidence="1">The sequence shown here is derived from an EMBL/GenBank/DDBJ whole genome shotgun (WGS) entry which is preliminary data.</text>
</comment>